<dbReference type="GO" id="GO:0044732">
    <property type="term" value="C:mitotic spindle pole body"/>
    <property type="evidence" value="ECO:0007669"/>
    <property type="project" value="TreeGrafter"/>
</dbReference>
<dbReference type="EMBL" id="JAJTJA010000004">
    <property type="protein sequence ID" value="KAH8700767.1"/>
    <property type="molecule type" value="Genomic_DNA"/>
</dbReference>
<dbReference type="GO" id="GO:0051307">
    <property type="term" value="P:meiotic chromosome separation"/>
    <property type="evidence" value="ECO:0007669"/>
    <property type="project" value="TreeGrafter"/>
</dbReference>
<feature type="compositionally biased region" description="Basic and acidic residues" evidence="5">
    <location>
        <begin position="1489"/>
        <end position="1502"/>
    </location>
</feature>
<evidence type="ECO:0000256" key="3">
    <source>
        <dbReference type="ARBA" id="ARBA00022801"/>
    </source>
</evidence>
<comment type="caution">
    <text evidence="7">The sequence shown here is derived from an EMBL/GenBank/DDBJ whole genome shotgun (WGS) entry which is preliminary data.</text>
</comment>
<dbReference type="Proteomes" id="UP001201262">
    <property type="component" value="Unassembled WGS sequence"/>
</dbReference>
<dbReference type="GO" id="GO:0072686">
    <property type="term" value="C:mitotic spindle"/>
    <property type="evidence" value="ECO:0007669"/>
    <property type="project" value="TreeGrafter"/>
</dbReference>
<dbReference type="InterPro" id="IPR011990">
    <property type="entry name" value="TPR-like_helical_dom_sf"/>
</dbReference>
<comment type="catalytic activity">
    <reaction evidence="1">
        <text>All bonds known to be hydrolyzed by this endopeptidase have arginine in P1 and an acidic residue in P4. P6 is often occupied by an acidic residue or by a hydroxy-amino-acid residue, the phosphorylation of which enhances cleavage.</text>
        <dbReference type="EC" id="3.4.22.49"/>
    </reaction>
</comment>
<feature type="compositionally biased region" description="Low complexity" evidence="5">
    <location>
        <begin position="53"/>
        <end position="71"/>
    </location>
</feature>
<evidence type="ECO:0000259" key="6">
    <source>
        <dbReference type="PROSITE" id="PS51700"/>
    </source>
</evidence>
<evidence type="ECO:0000256" key="5">
    <source>
        <dbReference type="SAM" id="MobiDB-lite"/>
    </source>
</evidence>
<dbReference type="GO" id="GO:0004197">
    <property type="term" value="F:cysteine-type endopeptidase activity"/>
    <property type="evidence" value="ECO:0007669"/>
    <property type="project" value="InterPro"/>
</dbReference>
<gene>
    <name evidence="7" type="ORF">BGW36DRAFT_316951</name>
</gene>
<reference evidence="7" key="1">
    <citation type="submission" date="2021-12" db="EMBL/GenBank/DDBJ databases">
        <title>Convergent genome expansion in fungi linked to evolution of root-endophyte symbiosis.</title>
        <authorList>
            <consortium name="DOE Joint Genome Institute"/>
            <person name="Ke Y.-H."/>
            <person name="Bonito G."/>
            <person name="Liao H.-L."/>
            <person name="Looney B."/>
            <person name="Rojas-Flechas A."/>
            <person name="Nash J."/>
            <person name="Hameed K."/>
            <person name="Schadt C."/>
            <person name="Martin F."/>
            <person name="Crous P.W."/>
            <person name="Miettinen O."/>
            <person name="Magnuson J.K."/>
            <person name="Labbe J."/>
            <person name="Jacobson D."/>
            <person name="Doktycz M.J."/>
            <person name="Veneault-Fourrey C."/>
            <person name="Kuo A."/>
            <person name="Mondo S."/>
            <person name="Calhoun S."/>
            <person name="Riley R."/>
            <person name="Ohm R."/>
            <person name="LaButti K."/>
            <person name="Andreopoulos B."/>
            <person name="Pangilinan J."/>
            <person name="Nolan M."/>
            <person name="Tritt A."/>
            <person name="Clum A."/>
            <person name="Lipzen A."/>
            <person name="Daum C."/>
            <person name="Barry K."/>
            <person name="Grigoriev I.V."/>
            <person name="Vilgalys R."/>
        </authorList>
    </citation>
    <scope>NUCLEOTIDE SEQUENCE</scope>
    <source>
        <strain evidence="7">PMI_201</strain>
    </source>
</reference>
<keyword evidence="8" id="KW-1185">Reference proteome</keyword>
<dbReference type="GeneID" id="70242856"/>
<sequence length="2122" mass="235401">MAVKTSLADSCLPESVKEAVKSTTTCTASTVASLQSLLRSTTKPASSEKARSNSKSTKATASTVTRTKSTRSVNPKIAAKVAVFQPSATDIKGDEETQQLSVQDRLVLATEVFNAVSRALSDALQISASQHNGKSPLKPASPNQQMVIAPTIKLKTSKSSSGTSEQSSADGLVAAAECASLALASLRTLKNDKAGSDAYPNLQLEQGTCVLAGRLIALGLNNMAYRELKALKRRLQEFIQSRAGNNSSKASVSRPVEDTSVTETAADLLLLENVEHAGPVLSALVPFQTNVLKLVISEAKVSNVEKASSALAISNPSSPAKIILQSLEAKILDKDKAALQLVSLSNTISSLATLSQKSIAANPATKKFNTRSLSTLTLQLLSMEVRTMSWELSGHIPDLKREFWDPLLRFLETFSNNGSKIQRSDFVSIYRTVQRLQSKGTNDSMSTIAFPWKIASVLGRIAQDASCLEEALKLFSNAIESAEVEQPLAVSIIQCRIAFIHLCLCRNIKDYSPSLVANSLVTAATGLKSPNKGSSHELEELVVESAKLKKLTMASFGDSFSSNSNPKDDIVNPTVEFLHAFIRFLRRYIGRQVQDKDDETSKIQAQAVLCRLKNIILSAVDSSVALGKTAVLRQIPPWETVQPVLSDSRRLLSNLENLDEHSLDDGNSWKASTVKLSNVYWSRYLKEKEAGQGYKELIPLLDQSANLLQNCPVAERVAGFAALKFERLAHLYLEARMGAKSLSCFQRSIQEHIDCGVLQQYMAYLSGKPPVNPLNDSQSPGFILGRVLSSYLKMQIRRPDNDEKYVFDNKSLPSEERGILLEWQIAIITGSHGLDSDTDHFRELFQMLISELLSLYSLEIYPIRRLRVIRFILRFLLDHPNSADNVVTETLTKGASSNVFKSKTSEKDAMLEPFVLHIQNSLRLALSFYDDDIEINRLGDTIASWTFMMRNCTTWDTLNSVVDDCEHWIAQLKAASDYFDARGFWKLYLAASELLIHIFELQPVPDESSMLLILSRCALQYCRRGDCNSALYLLDRAKKYADTHSVDNQSSVAYQLARSEYYLEIGNPDLSETALSSAQQLYQDRENGTDVGGNRSHSKVVWERLVVDGTLLFSRIAYYRQNLEVALYHAKLSVRLSTRIWAKLEHLSEKKRESGQLTKEISEMDLVIDGVANMEISSASASSACSYREGAVYWNHVASHNECFLNLMRLSAYNGLFQDAIYYGEQALKVNKALGAPLRLIACQAELGLEWIRGNHLSEAKEVLNAAPYSSENLLNNLEVVKLKISLAALSKGHGEHKEALRLLEEAGVLLGRASEVKPDSLFSVKPTNSSLEDKMADLKIRQASVLKETELLPNRRPRKTRATPKSTTKATEDVVLPKPAVHSQSIIALKNEIFRQQVVNLLAVQDLDQASKLLENLRESPSTTSQISIQIEEIEHLLADAMRSIATHAVYCVLPESTLSVPSIEAVIDAMTSPANKQTAPVKRSKSTAKEPRGRAAKTAKKEIDIGSIMSQAKSAISETVRKAVASGSTMEGHAASCLMGRISMLLHATKPGVIDKDILTPVNANELGRITAFDRERLAISLDKKLSGNVDSMNWPTSTCYVLEEKMDIITNFSRDYVDILPCDWNVLSISLNSDHTEFIISRMSRDSTPFLLRLPLKRSDEGDESEDDFTFDWGKNEMKEIIKLANASAHDAKTRIDRQSKKDWWTTRESLDRRLETLLENIENVWLGGFRGIFDPTPRDPERLSRFAASFETILDKHLPSRRKQGSRKEKIKIHENVLGLFVGLKGLDKQENPEDSLMDLLYFVVDILQFQGERNAYDEIDFDMMVVDTLDVLNSYNSSASQDIQHPNHTILVLDKSLHSFPWESLPCLQGLPVSRMPSLECLRERIVQFRRAMGEESSQIFHIDRNNGTSVLNPSGDLKTTQSTFENTLSNLNGWSSITEREPTEAEFKSALESKSLFLYFGHGSGAQYIRGRTIKRLDKCAVAFLMGCSSGCLTETGELEPYGTPMNYMQAGSPALVATLWDVTDKDIDRFAKCAFQKWGLIGPDECENDQEITKRKDSSKSKKSSKGKEPARAESSLEGNCALDEAIAMSRNSCLLKYLNGAAPVIYGIPIYLNR</sequence>
<dbReference type="InterPro" id="IPR030397">
    <property type="entry name" value="SEPARIN_core_dom"/>
</dbReference>
<feature type="region of interest" description="Disordered" evidence="5">
    <location>
        <begin position="1476"/>
        <end position="1502"/>
    </location>
</feature>
<dbReference type="PANTHER" id="PTHR12792">
    <property type="entry name" value="EXTRA SPINDLE POLES 1-RELATED"/>
    <property type="match status" value="1"/>
</dbReference>
<dbReference type="Pfam" id="PF03568">
    <property type="entry name" value="Separin_C"/>
    <property type="match status" value="1"/>
</dbReference>
<dbReference type="InterPro" id="IPR005314">
    <property type="entry name" value="Peptidase_C50"/>
</dbReference>
<dbReference type="PROSITE" id="PS51700">
    <property type="entry name" value="SEPARIN"/>
    <property type="match status" value="1"/>
</dbReference>
<feature type="region of interest" description="Disordered" evidence="5">
    <location>
        <begin position="1353"/>
        <end position="1372"/>
    </location>
</feature>
<dbReference type="PANTHER" id="PTHR12792:SF0">
    <property type="entry name" value="SEPARIN"/>
    <property type="match status" value="1"/>
</dbReference>
<evidence type="ECO:0000256" key="4">
    <source>
        <dbReference type="ARBA" id="ARBA00022829"/>
    </source>
</evidence>
<accession>A0AAD4KTV1</accession>
<evidence type="ECO:0000256" key="2">
    <source>
        <dbReference type="ARBA" id="ARBA00012489"/>
    </source>
</evidence>
<dbReference type="Gene3D" id="1.25.40.10">
    <property type="entry name" value="Tetratricopeptide repeat domain"/>
    <property type="match status" value="1"/>
</dbReference>
<evidence type="ECO:0000256" key="1">
    <source>
        <dbReference type="ARBA" id="ARBA00000451"/>
    </source>
</evidence>
<keyword evidence="4" id="KW-0159">Chromosome partition</keyword>
<feature type="compositionally biased region" description="Basic and acidic residues" evidence="5">
    <location>
        <begin position="2058"/>
        <end position="2079"/>
    </location>
</feature>
<protein>
    <recommendedName>
        <fullName evidence="2">separase</fullName>
        <ecNumber evidence="2">3.4.22.49</ecNumber>
    </recommendedName>
</protein>
<dbReference type="EC" id="3.4.22.49" evidence="2"/>
<organism evidence="7 8">
    <name type="scientific">Talaromyces proteolyticus</name>
    <dbReference type="NCBI Taxonomy" id="1131652"/>
    <lineage>
        <taxon>Eukaryota</taxon>
        <taxon>Fungi</taxon>
        <taxon>Dikarya</taxon>
        <taxon>Ascomycota</taxon>
        <taxon>Pezizomycotina</taxon>
        <taxon>Eurotiomycetes</taxon>
        <taxon>Eurotiomycetidae</taxon>
        <taxon>Eurotiales</taxon>
        <taxon>Trichocomaceae</taxon>
        <taxon>Talaromyces</taxon>
        <taxon>Talaromyces sect. Bacilispori</taxon>
    </lineage>
</organism>
<dbReference type="GO" id="GO:0005634">
    <property type="term" value="C:nucleus"/>
    <property type="evidence" value="ECO:0007669"/>
    <property type="project" value="InterPro"/>
</dbReference>
<dbReference type="GO" id="GO:0005737">
    <property type="term" value="C:cytoplasm"/>
    <property type="evidence" value="ECO:0007669"/>
    <property type="project" value="TreeGrafter"/>
</dbReference>
<proteinExistence type="predicted"/>
<evidence type="ECO:0000313" key="8">
    <source>
        <dbReference type="Proteomes" id="UP001201262"/>
    </source>
</evidence>
<feature type="region of interest" description="Disordered" evidence="5">
    <location>
        <begin position="2056"/>
        <end position="2081"/>
    </location>
</feature>
<feature type="region of interest" description="Disordered" evidence="5">
    <location>
        <begin position="39"/>
        <end position="71"/>
    </location>
</feature>
<feature type="domain" description="Peptidase C50" evidence="6">
    <location>
        <begin position="1910"/>
        <end position="2005"/>
    </location>
</feature>
<keyword evidence="3" id="KW-0378">Hydrolase</keyword>
<name>A0AAD4KTV1_9EURO</name>
<dbReference type="RefSeq" id="XP_046074473.1">
    <property type="nucleotide sequence ID" value="XM_046212569.1"/>
</dbReference>
<dbReference type="GO" id="GO:0006508">
    <property type="term" value="P:proteolysis"/>
    <property type="evidence" value="ECO:0007669"/>
    <property type="project" value="InterPro"/>
</dbReference>
<evidence type="ECO:0000313" key="7">
    <source>
        <dbReference type="EMBL" id="KAH8700767.1"/>
    </source>
</evidence>
<dbReference type="SUPFAM" id="SSF48452">
    <property type="entry name" value="TPR-like"/>
    <property type="match status" value="1"/>
</dbReference>